<dbReference type="PANTHER" id="PTHR46300">
    <property type="entry name" value="P450, PUTATIVE (EUROFUNG)-RELATED-RELATED"/>
    <property type="match status" value="1"/>
</dbReference>
<evidence type="ECO:0000256" key="8">
    <source>
        <dbReference type="ARBA" id="ARBA00022989"/>
    </source>
</evidence>
<dbReference type="InterPro" id="IPR050364">
    <property type="entry name" value="Cytochrome_P450_fung"/>
</dbReference>
<comment type="pathway">
    <text evidence="3">Secondary metabolite biosynthesis.</text>
</comment>
<reference evidence="16 17" key="1">
    <citation type="journal article" date="2018" name="Biotechnol. Biofuels">
        <title>Integrative visual omics of the white-rot fungus Polyporus brumalis exposes the biotechnological potential of its oxidative enzymes for delignifying raw plant biomass.</title>
        <authorList>
            <person name="Miyauchi S."/>
            <person name="Rancon A."/>
            <person name="Drula E."/>
            <person name="Hage H."/>
            <person name="Chaduli D."/>
            <person name="Favel A."/>
            <person name="Grisel S."/>
            <person name="Henrissat B."/>
            <person name="Herpoel-Gimbert I."/>
            <person name="Ruiz-Duenas F.J."/>
            <person name="Chevret D."/>
            <person name="Hainaut M."/>
            <person name="Lin J."/>
            <person name="Wang M."/>
            <person name="Pangilinan J."/>
            <person name="Lipzen A."/>
            <person name="Lesage-Meessen L."/>
            <person name="Navarro D."/>
            <person name="Riley R."/>
            <person name="Grigoriev I.V."/>
            <person name="Zhou S."/>
            <person name="Raouche S."/>
            <person name="Rosso M.N."/>
        </authorList>
    </citation>
    <scope>NUCLEOTIDE SEQUENCE [LARGE SCALE GENOMIC DNA]</scope>
    <source>
        <strain evidence="16 17">BRFM 1820</strain>
    </source>
</reference>
<keyword evidence="11 14" id="KW-0503">Monooxygenase</keyword>
<dbReference type="Pfam" id="PF00067">
    <property type="entry name" value="p450"/>
    <property type="match status" value="1"/>
</dbReference>
<feature type="transmembrane region" description="Helical" evidence="15">
    <location>
        <begin position="20"/>
        <end position="37"/>
    </location>
</feature>
<evidence type="ECO:0000313" key="16">
    <source>
        <dbReference type="EMBL" id="RDX46140.1"/>
    </source>
</evidence>
<dbReference type="GO" id="GO:0004497">
    <property type="term" value="F:monooxygenase activity"/>
    <property type="evidence" value="ECO:0007669"/>
    <property type="project" value="UniProtKB-KW"/>
</dbReference>
<dbReference type="GO" id="GO:0020037">
    <property type="term" value="F:heme binding"/>
    <property type="evidence" value="ECO:0007669"/>
    <property type="project" value="InterPro"/>
</dbReference>
<keyword evidence="7 13" id="KW-0479">Metal-binding</keyword>
<evidence type="ECO:0000256" key="15">
    <source>
        <dbReference type="SAM" id="Phobius"/>
    </source>
</evidence>
<dbReference type="OrthoDB" id="2789670at2759"/>
<dbReference type="InterPro" id="IPR017972">
    <property type="entry name" value="Cyt_P450_CS"/>
</dbReference>
<dbReference type="PANTHER" id="PTHR46300:SF7">
    <property type="entry name" value="P450, PUTATIVE (EUROFUNG)-RELATED"/>
    <property type="match status" value="1"/>
</dbReference>
<dbReference type="PRINTS" id="PR00385">
    <property type="entry name" value="P450"/>
</dbReference>
<dbReference type="SUPFAM" id="SSF48264">
    <property type="entry name" value="Cytochrome P450"/>
    <property type="match status" value="1"/>
</dbReference>
<evidence type="ECO:0000256" key="1">
    <source>
        <dbReference type="ARBA" id="ARBA00001971"/>
    </source>
</evidence>
<organism evidence="16 17">
    <name type="scientific">Lentinus brumalis</name>
    <dbReference type="NCBI Taxonomy" id="2498619"/>
    <lineage>
        <taxon>Eukaryota</taxon>
        <taxon>Fungi</taxon>
        <taxon>Dikarya</taxon>
        <taxon>Basidiomycota</taxon>
        <taxon>Agaricomycotina</taxon>
        <taxon>Agaricomycetes</taxon>
        <taxon>Polyporales</taxon>
        <taxon>Polyporaceae</taxon>
        <taxon>Lentinus</taxon>
    </lineage>
</organism>
<dbReference type="Proteomes" id="UP000256964">
    <property type="component" value="Unassembled WGS sequence"/>
</dbReference>
<evidence type="ECO:0000256" key="13">
    <source>
        <dbReference type="PIRSR" id="PIRSR602401-1"/>
    </source>
</evidence>
<evidence type="ECO:0000256" key="7">
    <source>
        <dbReference type="ARBA" id="ARBA00022723"/>
    </source>
</evidence>
<keyword evidence="8 15" id="KW-1133">Transmembrane helix</keyword>
<dbReference type="Gene3D" id="1.10.630.10">
    <property type="entry name" value="Cytochrome P450"/>
    <property type="match status" value="1"/>
</dbReference>
<dbReference type="PROSITE" id="PS00086">
    <property type="entry name" value="CYTOCHROME_P450"/>
    <property type="match status" value="1"/>
</dbReference>
<evidence type="ECO:0000256" key="6">
    <source>
        <dbReference type="ARBA" id="ARBA00022692"/>
    </source>
</evidence>
<dbReference type="InterPro" id="IPR001128">
    <property type="entry name" value="Cyt_P450"/>
</dbReference>
<protein>
    <submittedName>
        <fullName evidence="16">Cytochrome P450</fullName>
    </submittedName>
</protein>
<dbReference type="PRINTS" id="PR00463">
    <property type="entry name" value="EP450I"/>
</dbReference>
<evidence type="ECO:0000256" key="3">
    <source>
        <dbReference type="ARBA" id="ARBA00005179"/>
    </source>
</evidence>
<keyword evidence="10 13" id="KW-0408">Iron</keyword>
<evidence type="ECO:0000256" key="2">
    <source>
        <dbReference type="ARBA" id="ARBA00004167"/>
    </source>
</evidence>
<accession>A0A371D0R7</accession>
<evidence type="ECO:0000256" key="9">
    <source>
        <dbReference type="ARBA" id="ARBA00023002"/>
    </source>
</evidence>
<dbReference type="GO" id="GO:0016020">
    <property type="term" value="C:membrane"/>
    <property type="evidence" value="ECO:0007669"/>
    <property type="project" value="UniProtKB-SubCell"/>
</dbReference>
<name>A0A371D0R7_9APHY</name>
<evidence type="ECO:0000256" key="4">
    <source>
        <dbReference type="ARBA" id="ARBA00010617"/>
    </source>
</evidence>
<comment type="subcellular location">
    <subcellularLocation>
        <location evidence="2">Membrane</location>
        <topology evidence="2">Single-pass membrane protein</topology>
    </subcellularLocation>
</comment>
<feature type="binding site" description="axial binding residue" evidence="13">
    <location>
        <position position="468"/>
    </location>
    <ligand>
        <name>heme</name>
        <dbReference type="ChEBI" id="CHEBI:30413"/>
    </ligand>
    <ligandPart>
        <name>Fe</name>
        <dbReference type="ChEBI" id="CHEBI:18248"/>
    </ligandPart>
</feature>
<dbReference type="GO" id="GO:0005506">
    <property type="term" value="F:iron ion binding"/>
    <property type="evidence" value="ECO:0007669"/>
    <property type="project" value="InterPro"/>
</dbReference>
<comment type="similarity">
    <text evidence="4 14">Belongs to the cytochrome P450 family.</text>
</comment>
<comment type="cofactor">
    <cofactor evidence="1 13">
        <name>heme</name>
        <dbReference type="ChEBI" id="CHEBI:30413"/>
    </cofactor>
</comment>
<dbReference type="CDD" id="cd11065">
    <property type="entry name" value="CYP64-like"/>
    <property type="match status" value="1"/>
</dbReference>
<evidence type="ECO:0000256" key="10">
    <source>
        <dbReference type="ARBA" id="ARBA00023004"/>
    </source>
</evidence>
<keyword evidence="12 15" id="KW-0472">Membrane</keyword>
<dbReference type="AlphaFoldDB" id="A0A371D0R7"/>
<keyword evidence="9 14" id="KW-0560">Oxidoreductase</keyword>
<keyword evidence="17" id="KW-1185">Reference proteome</keyword>
<gene>
    <name evidence="16" type="ORF">OH76DRAFT_1386986</name>
</gene>
<evidence type="ECO:0000256" key="12">
    <source>
        <dbReference type="ARBA" id="ARBA00023136"/>
    </source>
</evidence>
<proteinExistence type="inferred from homology"/>
<evidence type="ECO:0000256" key="14">
    <source>
        <dbReference type="RuleBase" id="RU000461"/>
    </source>
</evidence>
<evidence type="ECO:0000256" key="5">
    <source>
        <dbReference type="ARBA" id="ARBA00022617"/>
    </source>
</evidence>
<dbReference type="InterPro" id="IPR036396">
    <property type="entry name" value="Cyt_P450_sf"/>
</dbReference>
<keyword evidence="6 15" id="KW-0812">Transmembrane</keyword>
<evidence type="ECO:0000313" key="17">
    <source>
        <dbReference type="Proteomes" id="UP000256964"/>
    </source>
</evidence>
<feature type="transmembrane region" description="Helical" evidence="15">
    <location>
        <begin position="471"/>
        <end position="489"/>
    </location>
</feature>
<keyword evidence="5 13" id="KW-0349">Heme</keyword>
<sequence length="539" mass="60846">MLGTYYTMMQYNPIFRLSSLQDAMLGVLCILLIAAFLRSRRRRFAPGPTGLPFAGVALQISDDKQWLKFHEWIRRYGDVVGVTVMGQHTLILGSFKAANDLLDTQGAMYSARPDAVMAGELVGWNRGLGYARGPENPRFREFRRLFQQFIGPRACQDPHILSMQEEETHRLMLRFLDDPQNFYRHPRESTGALILRLAYGYEVDQDQGQDPDPLVRVVEIAMQGFAKASEPGAFLVDNFPVLRYVPEWLLPGGGFKAVARRMRQELDEMYDLPYAFVKGEMEAGRARTSFTSSYLEEKRMPTPADEELIKAAAASLYSGGADTTPSSMTAFILAMTLYPDIQKRAQAELDAVLSDGSSGQWTRLPTFADRAQLPYVNAIVLEVLRWNPAVPLGLAHRVTQDDVYRGYFIRKGTVVWANIWSMLHDPAVFPDPHELRPERYLDEDGSLRELERYEDPSIIGFGFGRRICPGMFFAMNSVFIGIATMLYVFDITKSKDDSGEEIVPEVDFQGFISHPVPFKCQIAPRSEEAALIRTTVGQA</sequence>
<dbReference type="InterPro" id="IPR002401">
    <property type="entry name" value="Cyt_P450_E_grp-I"/>
</dbReference>
<dbReference type="STRING" id="139420.A0A371D0R7"/>
<dbReference type="GO" id="GO:0016705">
    <property type="term" value="F:oxidoreductase activity, acting on paired donors, with incorporation or reduction of molecular oxygen"/>
    <property type="evidence" value="ECO:0007669"/>
    <property type="project" value="InterPro"/>
</dbReference>
<evidence type="ECO:0000256" key="11">
    <source>
        <dbReference type="ARBA" id="ARBA00023033"/>
    </source>
</evidence>
<dbReference type="EMBL" id="KZ857430">
    <property type="protein sequence ID" value="RDX46140.1"/>
    <property type="molecule type" value="Genomic_DNA"/>
</dbReference>